<dbReference type="InterPro" id="IPR000980">
    <property type="entry name" value="SH2"/>
</dbReference>
<reference evidence="21" key="2">
    <citation type="submission" date="2020-10" db="UniProtKB">
        <authorList>
            <consortium name="WormBaseParasite"/>
        </authorList>
    </citation>
    <scope>IDENTIFICATION</scope>
</reference>
<feature type="binding site" evidence="15">
    <location>
        <position position="289"/>
    </location>
    <ligand>
        <name>ATP</name>
        <dbReference type="ChEBI" id="CHEBI:30616"/>
    </ligand>
</feature>
<dbReference type="Gene3D" id="3.30.200.20">
    <property type="entry name" value="Phosphorylase Kinase, domain 1"/>
    <property type="match status" value="1"/>
</dbReference>
<dbReference type="Gene3D" id="1.10.510.10">
    <property type="entry name" value="Transferase(Phosphotransferase) domain 1"/>
    <property type="match status" value="1"/>
</dbReference>
<sequence>MGVADPTQESPGNSKKSVTNEAASPNSPVSPVSKKVAQSVHKPPPSTGGGKESAQTTTAAATAPVKRCASARETRSEEKRDDKKVAPAEAKTVALTKAVSSPNLRPLPPQNFSYPTPIYNNNAVTKGRLKQISSEEAGGLNHRLEDEPYYHGFLSPAESEPLLKSDGDFLVRKAELGGNAANPTPFVISIHHKSKVHNYLIKRTEGKRLYWVNGYAFKTVPDLILFHYRNSIEIGNGVYMTHIVRKQDWQLLHEQVERHSKLGEGAFGEVWQGTLNSGVFKKKINVAIKTLHSQGISTDEQIKFLREANVMRKLNHPNVIKLYGVCTTREPIMIVMELAKRSLISRIKDLKDPPTVGDKVKYCYGASSGMAYLENMQIIHRDIAARNCLLGDNEEPKISDFGLSLLGMELREKKMKNVPVRWLAPETLKQGRYTMKTDVWSFGVMMWEIFSFCEVPYHQVADTKTVRKGVMDGHLKLEDPKDMPKSVHSVMMRCLTHDPDNRPSFSELNVLLHTLHNMFNPPTMKQKIQGLLKPLKRRSAPSPANQTSDRAI</sequence>
<evidence type="ECO:0000256" key="9">
    <source>
        <dbReference type="ARBA" id="ARBA00022999"/>
    </source>
</evidence>
<feature type="compositionally biased region" description="Basic and acidic residues" evidence="17">
    <location>
        <begin position="70"/>
        <end position="86"/>
    </location>
</feature>
<feature type="compositionally biased region" description="Low complexity" evidence="17">
    <location>
        <begin position="22"/>
        <end position="40"/>
    </location>
</feature>
<dbReference type="InterPro" id="IPR017441">
    <property type="entry name" value="Protein_kinase_ATP_BS"/>
</dbReference>
<dbReference type="GO" id="GO:0005886">
    <property type="term" value="C:plasma membrane"/>
    <property type="evidence" value="ECO:0007669"/>
    <property type="project" value="UniProtKB-SubCell"/>
</dbReference>
<dbReference type="AlphaFoldDB" id="A0A7E4UP73"/>
<comment type="catalytic activity">
    <reaction evidence="12 16">
        <text>L-tyrosyl-[protein] + ATP = O-phospho-L-tyrosyl-[protein] + ADP + H(+)</text>
        <dbReference type="Rhea" id="RHEA:10596"/>
        <dbReference type="Rhea" id="RHEA-COMP:10136"/>
        <dbReference type="Rhea" id="RHEA-COMP:20101"/>
        <dbReference type="ChEBI" id="CHEBI:15378"/>
        <dbReference type="ChEBI" id="CHEBI:30616"/>
        <dbReference type="ChEBI" id="CHEBI:46858"/>
        <dbReference type="ChEBI" id="CHEBI:61978"/>
        <dbReference type="ChEBI" id="CHEBI:456216"/>
        <dbReference type="EC" id="2.7.10.2"/>
    </reaction>
</comment>
<dbReference type="Proteomes" id="UP000492821">
    <property type="component" value="Unassembled WGS sequence"/>
</dbReference>
<dbReference type="InterPro" id="IPR035849">
    <property type="entry name" value="Fes/Fps/Fer_SH2"/>
</dbReference>
<keyword evidence="20" id="KW-1185">Reference proteome</keyword>
<dbReference type="SMART" id="SM00252">
    <property type="entry name" value="SH2"/>
    <property type="match status" value="1"/>
</dbReference>
<keyword evidence="5 16" id="KW-0808">Transferase</keyword>
<keyword evidence="3" id="KW-1003">Cell membrane</keyword>
<dbReference type="InterPro" id="IPR001245">
    <property type="entry name" value="Ser-Thr/Tyr_kinase_cat_dom"/>
</dbReference>
<dbReference type="CDD" id="cd10361">
    <property type="entry name" value="SH2_Fps_family"/>
    <property type="match status" value="1"/>
</dbReference>
<dbReference type="Pfam" id="PF00017">
    <property type="entry name" value="SH2"/>
    <property type="match status" value="1"/>
</dbReference>
<evidence type="ECO:0000256" key="15">
    <source>
        <dbReference type="PROSITE-ProRule" id="PRU10141"/>
    </source>
</evidence>
<dbReference type="PROSITE" id="PS50001">
    <property type="entry name" value="SH2"/>
    <property type="match status" value="1"/>
</dbReference>
<evidence type="ECO:0000256" key="6">
    <source>
        <dbReference type="ARBA" id="ARBA00022741"/>
    </source>
</evidence>
<dbReference type="InterPro" id="IPR050198">
    <property type="entry name" value="Non-receptor_tyrosine_kinases"/>
</dbReference>
<protein>
    <recommendedName>
        <fullName evidence="16">Tyrosine-protein kinase</fullName>
        <ecNumber evidence="16">2.7.10.2</ecNumber>
    </recommendedName>
</protein>
<organism evidence="20 21">
    <name type="scientific">Panagrellus redivivus</name>
    <name type="common">Microworm</name>
    <dbReference type="NCBI Taxonomy" id="6233"/>
    <lineage>
        <taxon>Eukaryota</taxon>
        <taxon>Metazoa</taxon>
        <taxon>Ecdysozoa</taxon>
        <taxon>Nematoda</taxon>
        <taxon>Chromadorea</taxon>
        <taxon>Rhabditida</taxon>
        <taxon>Tylenchina</taxon>
        <taxon>Panagrolaimomorpha</taxon>
        <taxon>Panagrolaimoidea</taxon>
        <taxon>Panagrolaimidae</taxon>
        <taxon>Panagrellus</taxon>
    </lineage>
</organism>
<keyword evidence="10" id="KW-0472">Membrane</keyword>
<dbReference type="FunFam" id="3.30.200.20:FF:000194">
    <property type="entry name" value="protein-tyrosine kinase 2-beta isoform X1"/>
    <property type="match status" value="1"/>
</dbReference>
<name>A0A7E4UP73_PANRE</name>
<feature type="region of interest" description="Disordered" evidence="17">
    <location>
        <begin position="1"/>
        <end position="89"/>
    </location>
</feature>
<dbReference type="InterPro" id="IPR011009">
    <property type="entry name" value="Kinase-like_dom_sf"/>
</dbReference>
<evidence type="ECO:0000256" key="13">
    <source>
        <dbReference type="ARBA" id="ARBA00061333"/>
    </source>
</evidence>
<dbReference type="PROSITE" id="PS50011">
    <property type="entry name" value="PROTEIN_KINASE_DOM"/>
    <property type="match status" value="1"/>
</dbReference>
<keyword evidence="11 16" id="KW-0829">Tyrosine-protein kinase</keyword>
<accession>A0A7E4UP73</accession>
<dbReference type="PANTHER" id="PTHR24418">
    <property type="entry name" value="TYROSINE-PROTEIN KINASE"/>
    <property type="match status" value="1"/>
</dbReference>
<evidence type="ECO:0000256" key="5">
    <source>
        <dbReference type="ARBA" id="ARBA00022679"/>
    </source>
</evidence>
<evidence type="ECO:0000256" key="3">
    <source>
        <dbReference type="ARBA" id="ARBA00022475"/>
    </source>
</evidence>
<reference evidence="20" key="1">
    <citation type="journal article" date="2013" name="Genetics">
        <title>The draft genome and transcriptome of Panagrellus redivivus are shaped by the harsh demands of a free-living lifestyle.</title>
        <authorList>
            <person name="Srinivasan J."/>
            <person name="Dillman A.R."/>
            <person name="Macchietto M.G."/>
            <person name="Heikkinen L."/>
            <person name="Lakso M."/>
            <person name="Fracchia K.M."/>
            <person name="Antoshechkin I."/>
            <person name="Mortazavi A."/>
            <person name="Wong G."/>
            <person name="Sternberg P.W."/>
        </authorList>
    </citation>
    <scope>NUCLEOTIDE SEQUENCE [LARGE SCALE GENOMIC DNA]</scope>
    <source>
        <strain evidence="20">MT8872</strain>
    </source>
</reference>
<feature type="domain" description="SH2" evidence="18">
    <location>
        <begin position="149"/>
        <end position="244"/>
    </location>
</feature>
<evidence type="ECO:0000256" key="11">
    <source>
        <dbReference type="ARBA" id="ARBA00023137"/>
    </source>
</evidence>
<evidence type="ECO:0000313" key="21">
    <source>
        <dbReference type="WBParaSite" id="Pan_g10849.t1"/>
    </source>
</evidence>
<dbReference type="SUPFAM" id="SSF55550">
    <property type="entry name" value="SH2 domain"/>
    <property type="match status" value="1"/>
</dbReference>
<dbReference type="Gene3D" id="3.30.505.10">
    <property type="entry name" value="SH2 domain"/>
    <property type="match status" value="1"/>
</dbReference>
<dbReference type="InterPro" id="IPR000719">
    <property type="entry name" value="Prot_kinase_dom"/>
</dbReference>
<dbReference type="InterPro" id="IPR008266">
    <property type="entry name" value="Tyr_kinase_AS"/>
</dbReference>
<keyword evidence="7 16" id="KW-0418">Kinase</keyword>
<evidence type="ECO:0000256" key="14">
    <source>
        <dbReference type="PROSITE-ProRule" id="PRU00191"/>
    </source>
</evidence>
<dbReference type="PRINTS" id="PR00109">
    <property type="entry name" value="TYRKINASE"/>
</dbReference>
<evidence type="ECO:0000259" key="18">
    <source>
        <dbReference type="PROSITE" id="PS50001"/>
    </source>
</evidence>
<dbReference type="InterPro" id="IPR020635">
    <property type="entry name" value="Tyr_kinase_cat_dom"/>
</dbReference>
<comment type="similarity">
    <text evidence="13">Belongs to the protein kinase superfamily. Tyr protein kinase family. Fes/fps subfamily.</text>
</comment>
<evidence type="ECO:0000256" key="1">
    <source>
        <dbReference type="ARBA" id="ARBA00004202"/>
    </source>
</evidence>
<keyword evidence="4" id="KW-0963">Cytoplasm</keyword>
<evidence type="ECO:0000313" key="20">
    <source>
        <dbReference type="Proteomes" id="UP000492821"/>
    </source>
</evidence>
<keyword evidence="6 15" id="KW-0547">Nucleotide-binding</keyword>
<evidence type="ECO:0000256" key="4">
    <source>
        <dbReference type="ARBA" id="ARBA00022490"/>
    </source>
</evidence>
<evidence type="ECO:0000256" key="8">
    <source>
        <dbReference type="ARBA" id="ARBA00022840"/>
    </source>
</evidence>
<dbReference type="WBParaSite" id="Pan_g10849.t1">
    <property type="protein sequence ID" value="Pan_g10849.t1"/>
    <property type="gene ID" value="Pan_g10849"/>
</dbReference>
<dbReference type="PROSITE" id="PS00109">
    <property type="entry name" value="PROTEIN_KINASE_TYR"/>
    <property type="match status" value="1"/>
</dbReference>
<evidence type="ECO:0000256" key="2">
    <source>
        <dbReference type="ARBA" id="ARBA00004496"/>
    </source>
</evidence>
<evidence type="ECO:0000256" key="12">
    <source>
        <dbReference type="ARBA" id="ARBA00051245"/>
    </source>
</evidence>
<evidence type="ECO:0000256" key="7">
    <source>
        <dbReference type="ARBA" id="ARBA00022777"/>
    </source>
</evidence>
<evidence type="ECO:0000256" key="10">
    <source>
        <dbReference type="ARBA" id="ARBA00023136"/>
    </source>
</evidence>
<evidence type="ECO:0000256" key="16">
    <source>
        <dbReference type="RuleBase" id="RU362096"/>
    </source>
</evidence>
<keyword evidence="8 15" id="KW-0067">ATP-binding</keyword>
<feature type="domain" description="Protein kinase" evidence="19">
    <location>
        <begin position="256"/>
        <end position="519"/>
    </location>
</feature>
<proteinExistence type="inferred from homology"/>
<dbReference type="GO" id="GO:0005737">
    <property type="term" value="C:cytoplasm"/>
    <property type="evidence" value="ECO:0007669"/>
    <property type="project" value="UniProtKB-SubCell"/>
</dbReference>
<dbReference type="GO" id="GO:0004715">
    <property type="term" value="F:non-membrane spanning protein tyrosine kinase activity"/>
    <property type="evidence" value="ECO:0007669"/>
    <property type="project" value="UniProtKB-EC"/>
</dbReference>
<keyword evidence="9 14" id="KW-0727">SH2 domain</keyword>
<evidence type="ECO:0000259" key="19">
    <source>
        <dbReference type="PROSITE" id="PS50011"/>
    </source>
</evidence>
<comment type="subcellular location">
    <subcellularLocation>
        <location evidence="1">Cell membrane</location>
        <topology evidence="1">Peripheral membrane protein</topology>
    </subcellularLocation>
    <subcellularLocation>
        <location evidence="2">Cytoplasm</location>
    </subcellularLocation>
</comment>
<dbReference type="CDD" id="cd00192">
    <property type="entry name" value="PTKc"/>
    <property type="match status" value="1"/>
</dbReference>
<dbReference type="PROSITE" id="PS00107">
    <property type="entry name" value="PROTEIN_KINASE_ATP"/>
    <property type="match status" value="1"/>
</dbReference>
<dbReference type="SUPFAM" id="SSF56112">
    <property type="entry name" value="Protein kinase-like (PK-like)"/>
    <property type="match status" value="1"/>
</dbReference>
<dbReference type="InterPro" id="IPR036860">
    <property type="entry name" value="SH2_dom_sf"/>
</dbReference>
<evidence type="ECO:0000256" key="17">
    <source>
        <dbReference type="SAM" id="MobiDB-lite"/>
    </source>
</evidence>
<dbReference type="SMART" id="SM00219">
    <property type="entry name" value="TyrKc"/>
    <property type="match status" value="1"/>
</dbReference>
<dbReference type="Pfam" id="PF07714">
    <property type="entry name" value="PK_Tyr_Ser-Thr"/>
    <property type="match status" value="1"/>
</dbReference>
<feature type="compositionally biased region" description="Polar residues" evidence="17">
    <location>
        <begin position="7"/>
        <end position="21"/>
    </location>
</feature>
<dbReference type="EC" id="2.7.10.2" evidence="16"/>
<dbReference type="GO" id="GO:0005524">
    <property type="term" value="F:ATP binding"/>
    <property type="evidence" value="ECO:0007669"/>
    <property type="project" value="UniProtKB-UniRule"/>
</dbReference>